<evidence type="ECO:0000256" key="2">
    <source>
        <dbReference type="ARBA" id="ARBA00023136"/>
    </source>
</evidence>
<dbReference type="SUPFAM" id="SSF141488">
    <property type="entry name" value="YdhA-like"/>
    <property type="match status" value="1"/>
</dbReference>
<keyword evidence="4" id="KW-0449">Lipoprotein</keyword>
<keyword evidence="8" id="KW-1185">Reference proteome</keyword>
<sequence length="248" mass="25950">MRMVAMALAGSMLLAGCVSYSGPEDDKGDLAKPVEAIEATFQCGNGKRFDVAFTGNAAKLSVGAASYSLKQEVSGSGYAYAGEGHSLRGKGKDVTWTEPSGASNECFEIDPDNPPQVLPVAPPVTRGLPGTKWRLVQFQSMDDSIGTKIPPNPEKYVLNFASDGSLAAQLDCNRLMGKWEATPSSPTGGGLAISGGAMTRAMCQPGAMDVTIARDLGFVRSYTIRGTTLSLSLMADAGIYTWEALPPG</sequence>
<keyword evidence="1" id="KW-0732">Signal</keyword>
<dbReference type="Pfam" id="PF09864">
    <property type="entry name" value="MliC"/>
    <property type="match status" value="1"/>
</dbReference>
<evidence type="ECO:0000313" key="7">
    <source>
        <dbReference type="EMBL" id="MFD1766859.1"/>
    </source>
</evidence>
<keyword evidence="3" id="KW-0564">Palmitate</keyword>
<dbReference type="Gene3D" id="2.40.128.270">
    <property type="match status" value="1"/>
</dbReference>
<dbReference type="InterPro" id="IPR005184">
    <property type="entry name" value="DUF306_Meta_HslJ"/>
</dbReference>
<evidence type="ECO:0000259" key="6">
    <source>
        <dbReference type="Pfam" id="PF09864"/>
    </source>
</evidence>
<feature type="domain" description="DUF306" evidence="5">
    <location>
        <begin position="127"/>
        <end position="236"/>
    </location>
</feature>
<protein>
    <submittedName>
        <fullName evidence="7">META domain-containing protein</fullName>
    </submittedName>
</protein>
<evidence type="ECO:0000259" key="5">
    <source>
        <dbReference type="Pfam" id="PF03724"/>
    </source>
</evidence>
<dbReference type="Gene3D" id="2.40.128.200">
    <property type="match status" value="1"/>
</dbReference>
<dbReference type="Proteomes" id="UP001597215">
    <property type="component" value="Unassembled WGS sequence"/>
</dbReference>
<accession>A0ABW4MCR3</accession>
<proteinExistence type="predicted"/>
<dbReference type="EMBL" id="JBHUEL010000008">
    <property type="protein sequence ID" value="MFD1766859.1"/>
    <property type="molecule type" value="Genomic_DNA"/>
</dbReference>
<name>A0ABW4MCR3_9SPHN</name>
<keyword evidence="2" id="KW-0472">Membrane</keyword>
<organism evidence="7 8">
    <name type="scientific">Sphingorhabdus buctiana</name>
    <dbReference type="NCBI Taxonomy" id="1508805"/>
    <lineage>
        <taxon>Bacteria</taxon>
        <taxon>Pseudomonadati</taxon>
        <taxon>Pseudomonadota</taxon>
        <taxon>Alphaproteobacteria</taxon>
        <taxon>Sphingomonadales</taxon>
        <taxon>Sphingomonadaceae</taxon>
        <taxon>Sphingorhabdus</taxon>
    </lineage>
</organism>
<dbReference type="Pfam" id="PF03724">
    <property type="entry name" value="META"/>
    <property type="match status" value="1"/>
</dbReference>
<dbReference type="InterPro" id="IPR018660">
    <property type="entry name" value="MliC"/>
</dbReference>
<feature type="domain" description="C-type lysozyme inhibitor" evidence="6">
    <location>
        <begin position="41"/>
        <end position="101"/>
    </location>
</feature>
<evidence type="ECO:0000256" key="1">
    <source>
        <dbReference type="ARBA" id="ARBA00022729"/>
    </source>
</evidence>
<evidence type="ECO:0000256" key="3">
    <source>
        <dbReference type="ARBA" id="ARBA00023139"/>
    </source>
</evidence>
<dbReference type="InterPro" id="IPR038670">
    <property type="entry name" value="HslJ-like_sf"/>
</dbReference>
<dbReference type="RefSeq" id="WP_381513466.1">
    <property type="nucleotide sequence ID" value="NZ_JBHUEL010000008.1"/>
</dbReference>
<comment type="caution">
    <text evidence="7">The sequence shown here is derived from an EMBL/GenBank/DDBJ whole genome shotgun (WGS) entry which is preliminary data.</text>
</comment>
<evidence type="ECO:0000256" key="4">
    <source>
        <dbReference type="ARBA" id="ARBA00023288"/>
    </source>
</evidence>
<dbReference type="PROSITE" id="PS51257">
    <property type="entry name" value="PROKAR_LIPOPROTEIN"/>
    <property type="match status" value="1"/>
</dbReference>
<reference evidence="8" key="1">
    <citation type="journal article" date="2019" name="Int. J. Syst. Evol. Microbiol.">
        <title>The Global Catalogue of Microorganisms (GCM) 10K type strain sequencing project: providing services to taxonomists for standard genome sequencing and annotation.</title>
        <authorList>
            <consortium name="The Broad Institute Genomics Platform"/>
            <consortium name="The Broad Institute Genome Sequencing Center for Infectious Disease"/>
            <person name="Wu L."/>
            <person name="Ma J."/>
        </authorList>
    </citation>
    <scope>NUCLEOTIDE SEQUENCE [LARGE SCALE GENOMIC DNA]</scope>
    <source>
        <strain evidence="8">CGMCC 1.12449</strain>
    </source>
</reference>
<evidence type="ECO:0000313" key="8">
    <source>
        <dbReference type="Proteomes" id="UP001597215"/>
    </source>
</evidence>
<gene>
    <name evidence="7" type="ORF">ACFSAG_08395</name>
</gene>
<dbReference type="InterPro" id="IPR036328">
    <property type="entry name" value="MliC_sf"/>
</dbReference>